<name>E9H8I7_DAPPU</name>
<dbReference type="KEGG" id="dpx:DAPPUDRAFT_255101"/>
<evidence type="ECO:0000313" key="3">
    <source>
        <dbReference type="Proteomes" id="UP000000305"/>
    </source>
</evidence>
<protein>
    <submittedName>
        <fullName evidence="2">Uncharacterized protein</fullName>
    </submittedName>
</protein>
<evidence type="ECO:0000313" key="2">
    <source>
        <dbReference type="EMBL" id="EFX71952.1"/>
    </source>
</evidence>
<dbReference type="InParanoid" id="E9H8I7"/>
<dbReference type="AlphaFoldDB" id="E9H8I7"/>
<reference evidence="2 3" key="1">
    <citation type="journal article" date="2011" name="Science">
        <title>The ecoresponsive genome of Daphnia pulex.</title>
        <authorList>
            <person name="Colbourne J.K."/>
            <person name="Pfrender M.E."/>
            <person name="Gilbert D."/>
            <person name="Thomas W.K."/>
            <person name="Tucker A."/>
            <person name="Oakley T.H."/>
            <person name="Tokishita S."/>
            <person name="Aerts A."/>
            <person name="Arnold G.J."/>
            <person name="Basu M.K."/>
            <person name="Bauer D.J."/>
            <person name="Caceres C.E."/>
            <person name="Carmel L."/>
            <person name="Casola C."/>
            <person name="Choi J.H."/>
            <person name="Detter J.C."/>
            <person name="Dong Q."/>
            <person name="Dusheyko S."/>
            <person name="Eads B.D."/>
            <person name="Frohlich T."/>
            <person name="Geiler-Samerotte K.A."/>
            <person name="Gerlach D."/>
            <person name="Hatcher P."/>
            <person name="Jogdeo S."/>
            <person name="Krijgsveld J."/>
            <person name="Kriventseva E.V."/>
            <person name="Kultz D."/>
            <person name="Laforsch C."/>
            <person name="Lindquist E."/>
            <person name="Lopez J."/>
            <person name="Manak J.R."/>
            <person name="Muller J."/>
            <person name="Pangilinan J."/>
            <person name="Patwardhan R.P."/>
            <person name="Pitluck S."/>
            <person name="Pritham E.J."/>
            <person name="Rechtsteiner A."/>
            <person name="Rho M."/>
            <person name="Rogozin I.B."/>
            <person name="Sakarya O."/>
            <person name="Salamov A."/>
            <person name="Schaack S."/>
            <person name="Shapiro H."/>
            <person name="Shiga Y."/>
            <person name="Skalitzky C."/>
            <person name="Smith Z."/>
            <person name="Souvorov A."/>
            <person name="Sung W."/>
            <person name="Tang Z."/>
            <person name="Tsuchiya D."/>
            <person name="Tu H."/>
            <person name="Vos H."/>
            <person name="Wang M."/>
            <person name="Wolf Y.I."/>
            <person name="Yamagata H."/>
            <person name="Yamada T."/>
            <person name="Ye Y."/>
            <person name="Shaw J.R."/>
            <person name="Andrews J."/>
            <person name="Crease T.J."/>
            <person name="Tang H."/>
            <person name="Lucas S.M."/>
            <person name="Robertson H.M."/>
            <person name="Bork P."/>
            <person name="Koonin E.V."/>
            <person name="Zdobnov E.M."/>
            <person name="Grigoriev I.V."/>
            <person name="Lynch M."/>
            <person name="Boore J.L."/>
        </authorList>
    </citation>
    <scope>NUCLEOTIDE SEQUENCE [LARGE SCALE GENOMIC DNA]</scope>
</reference>
<feature type="region of interest" description="Disordered" evidence="1">
    <location>
        <begin position="1"/>
        <end position="35"/>
    </location>
</feature>
<organism evidence="2 3">
    <name type="scientific">Daphnia pulex</name>
    <name type="common">Water flea</name>
    <dbReference type="NCBI Taxonomy" id="6669"/>
    <lineage>
        <taxon>Eukaryota</taxon>
        <taxon>Metazoa</taxon>
        <taxon>Ecdysozoa</taxon>
        <taxon>Arthropoda</taxon>
        <taxon>Crustacea</taxon>
        <taxon>Branchiopoda</taxon>
        <taxon>Diplostraca</taxon>
        <taxon>Cladocera</taxon>
        <taxon>Anomopoda</taxon>
        <taxon>Daphniidae</taxon>
        <taxon>Daphnia</taxon>
    </lineage>
</organism>
<accession>E9H8I7</accession>
<dbReference type="EMBL" id="GL732604">
    <property type="protein sequence ID" value="EFX71952.1"/>
    <property type="molecule type" value="Genomic_DNA"/>
</dbReference>
<gene>
    <name evidence="2" type="ORF">DAPPUDRAFT_255101</name>
</gene>
<dbReference type="HOGENOM" id="CLU_2514975_0_0_1"/>
<sequence>MLKEATQDTTLAQKDAVARPAIRAGRPVRKSRDRMVREPAVFQQPYQRPGVAGASQCATTRVRFRGTRNVAVGHASVKVREIVDG</sequence>
<keyword evidence="3" id="KW-1185">Reference proteome</keyword>
<evidence type="ECO:0000256" key="1">
    <source>
        <dbReference type="SAM" id="MobiDB-lite"/>
    </source>
</evidence>
<proteinExistence type="predicted"/>
<dbReference type="Proteomes" id="UP000000305">
    <property type="component" value="Unassembled WGS sequence"/>
</dbReference>